<feature type="transmembrane region" description="Helical" evidence="1">
    <location>
        <begin position="146"/>
        <end position="168"/>
    </location>
</feature>
<accession>A0A3S8RNM9</accession>
<proteinExistence type="predicted"/>
<feature type="transmembrane region" description="Helical" evidence="1">
    <location>
        <begin position="443"/>
        <end position="464"/>
    </location>
</feature>
<dbReference type="RefSeq" id="WP_125164696.1">
    <property type="nucleotide sequence ID" value="NZ_CP034234.1"/>
</dbReference>
<sequence>MKTKAELRVSFIVIIVTVLVGFLTLTTVGRLNTGLGFGHDVRLIVETKDRTGLNNFLSNQTRNNREWRKRVIDSNHYALSFSGVENITDLVNSIDAHVSDLVVWNTGTFGSVTKLMSTQSFISLYLVLFMALTVGYFCFRFRFFGWIAGMEIVIGVMLSLLLVSLFGYPFTKSLWYSVLISFMMLVYQKQMYLVDSEGLTLHEVVESRQDIRKRHIRVSLLHSAFYLIFGFVAVVLNRYGLVRTGWYMIFLGYIVLIQFLLFNFVFERFLLKIPKSSSFIHFQNINVLKITQPTHALFKNTVSVMLAVLLLSTLFAIAKGIDLHKGWDFANQNVLIMNDARSTAYLELQATLYEVGIFDNQLSYEVTEQGDTWIHFDENVTSKQLGAAARGVKTKFNVKGTYYDTPENLFPLEDVDFYLTLGVFILASWIMVSCIFGFKRNILIPILSVLSSMLFVFLTMVYHIKWSRETVYIVWTIPLIIGCYYSSQYSLNRFFNLDLFESEFMDSLMLNLILFAIISTPILIIIPVPITVEMIAILMMMVFAIYLALIILYCIAWLIKRWVHKRERYD</sequence>
<keyword evidence="1" id="KW-0812">Transmembrane</keyword>
<keyword evidence="1" id="KW-0472">Membrane</keyword>
<dbReference type="KEGG" id="eri:EEI45_07130"/>
<keyword evidence="3" id="KW-1185">Reference proteome</keyword>
<feature type="transmembrane region" description="Helical" evidence="1">
    <location>
        <begin position="470"/>
        <end position="487"/>
    </location>
</feature>
<feature type="transmembrane region" description="Helical" evidence="1">
    <location>
        <begin position="121"/>
        <end position="139"/>
    </location>
</feature>
<dbReference type="EMBL" id="CP034234">
    <property type="protein sequence ID" value="AZK44531.1"/>
    <property type="molecule type" value="Genomic_DNA"/>
</dbReference>
<feature type="transmembrane region" description="Helical" evidence="1">
    <location>
        <begin position="534"/>
        <end position="559"/>
    </location>
</feature>
<evidence type="ECO:0000256" key="1">
    <source>
        <dbReference type="SAM" id="Phobius"/>
    </source>
</evidence>
<feature type="transmembrane region" description="Helical" evidence="1">
    <location>
        <begin position="7"/>
        <end position="28"/>
    </location>
</feature>
<dbReference type="AlphaFoldDB" id="A0A3S8RNM9"/>
<organism evidence="2 3">
    <name type="scientific">Erysipelothrix piscisicarius</name>
    <dbReference type="NCBI Taxonomy" id="2485784"/>
    <lineage>
        <taxon>Bacteria</taxon>
        <taxon>Bacillati</taxon>
        <taxon>Bacillota</taxon>
        <taxon>Erysipelotrichia</taxon>
        <taxon>Erysipelotrichales</taxon>
        <taxon>Erysipelotrichaceae</taxon>
        <taxon>Erysipelothrix</taxon>
    </lineage>
</organism>
<keyword evidence="1" id="KW-1133">Transmembrane helix</keyword>
<protein>
    <submittedName>
        <fullName evidence="2">Uncharacterized protein</fullName>
    </submittedName>
</protein>
<evidence type="ECO:0000313" key="2">
    <source>
        <dbReference type="EMBL" id="AZK44531.1"/>
    </source>
</evidence>
<feature type="transmembrane region" description="Helical" evidence="1">
    <location>
        <begin position="215"/>
        <end position="239"/>
    </location>
</feature>
<feature type="transmembrane region" description="Helical" evidence="1">
    <location>
        <begin position="508"/>
        <end position="528"/>
    </location>
</feature>
<dbReference type="Proteomes" id="UP000278804">
    <property type="component" value="Chromosome"/>
</dbReference>
<feature type="transmembrane region" description="Helical" evidence="1">
    <location>
        <begin position="174"/>
        <end position="194"/>
    </location>
</feature>
<name>A0A3S8RNM9_9FIRM</name>
<reference evidence="2 3" key="1">
    <citation type="journal article" date="2020" name="Int. J. Syst. Evol. Microbiol.">
        <title>Description of Erysipelothrix piscisicarius sp. nov., an emergent fish pathogen, and assessment of virulence using a tiger barb (Puntigrus tetrazona) infection model.</title>
        <authorList>
            <person name="Pomaranski E.K."/>
            <person name="Griffin M.J."/>
            <person name="Camus A.C."/>
            <person name="Armwood A.R."/>
            <person name="Shelley J."/>
            <person name="Waldbieser G.C."/>
            <person name="LaFrentz B.R."/>
            <person name="Garcia J.C."/>
            <person name="Yanong R."/>
            <person name="Soto E."/>
        </authorList>
    </citation>
    <scope>NUCLEOTIDE SEQUENCE [LARGE SCALE GENOMIC DNA]</scope>
    <source>
        <strain evidence="2 3">15TAL0474</strain>
    </source>
</reference>
<feature type="transmembrane region" description="Helical" evidence="1">
    <location>
        <begin position="245"/>
        <end position="266"/>
    </location>
</feature>
<gene>
    <name evidence="2" type="ORF">EEI45_07130</name>
</gene>
<feature type="transmembrane region" description="Helical" evidence="1">
    <location>
        <begin position="297"/>
        <end position="318"/>
    </location>
</feature>
<evidence type="ECO:0000313" key="3">
    <source>
        <dbReference type="Proteomes" id="UP000278804"/>
    </source>
</evidence>
<feature type="transmembrane region" description="Helical" evidence="1">
    <location>
        <begin position="417"/>
        <end position="436"/>
    </location>
</feature>